<dbReference type="Proteomes" id="UP001208570">
    <property type="component" value="Unassembled WGS sequence"/>
</dbReference>
<evidence type="ECO:0000256" key="1">
    <source>
        <dbReference type="ARBA" id="ARBA00022737"/>
    </source>
</evidence>
<dbReference type="SMART" id="SM00248">
    <property type="entry name" value="ANK"/>
    <property type="match status" value="10"/>
</dbReference>
<feature type="repeat" description="ANK" evidence="3">
    <location>
        <begin position="166"/>
        <end position="198"/>
    </location>
</feature>
<dbReference type="SUPFAM" id="SSF158235">
    <property type="entry name" value="SOCS box-like"/>
    <property type="match status" value="1"/>
</dbReference>
<dbReference type="InterPro" id="IPR036770">
    <property type="entry name" value="Ankyrin_rpt-contain_sf"/>
</dbReference>
<dbReference type="InterPro" id="IPR002110">
    <property type="entry name" value="Ankyrin_rpt"/>
</dbReference>
<dbReference type="GO" id="GO:0035556">
    <property type="term" value="P:intracellular signal transduction"/>
    <property type="evidence" value="ECO:0007669"/>
    <property type="project" value="InterPro"/>
</dbReference>
<reference evidence="5" key="1">
    <citation type="journal article" date="2023" name="Mol. Biol. Evol.">
        <title>Third-Generation Sequencing Reveals the Adaptive Role of the Epigenome in Three Deep-Sea Polychaetes.</title>
        <authorList>
            <person name="Perez M."/>
            <person name="Aroh O."/>
            <person name="Sun Y."/>
            <person name="Lan Y."/>
            <person name="Juniper S.K."/>
            <person name="Young C.R."/>
            <person name="Angers B."/>
            <person name="Qian P.Y."/>
        </authorList>
    </citation>
    <scope>NUCLEOTIDE SEQUENCE</scope>
    <source>
        <strain evidence="5">P08H-3</strain>
    </source>
</reference>
<feature type="repeat" description="ANK" evidence="3">
    <location>
        <begin position="133"/>
        <end position="161"/>
    </location>
</feature>
<evidence type="ECO:0000313" key="5">
    <source>
        <dbReference type="EMBL" id="KAK2146160.1"/>
    </source>
</evidence>
<evidence type="ECO:0000256" key="3">
    <source>
        <dbReference type="PROSITE-ProRule" id="PRU00023"/>
    </source>
</evidence>
<evidence type="ECO:0000256" key="2">
    <source>
        <dbReference type="ARBA" id="ARBA00023043"/>
    </source>
</evidence>
<dbReference type="InterPro" id="IPR036036">
    <property type="entry name" value="SOCS_box-like_dom_sf"/>
</dbReference>
<dbReference type="Gene3D" id="1.25.40.20">
    <property type="entry name" value="Ankyrin repeat-containing domain"/>
    <property type="match status" value="3"/>
</dbReference>
<evidence type="ECO:0000313" key="6">
    <source>
        <dbReference type="Proteomes" id="UP001208570"/>
    </source>
</evidence>
<dbReference type="Pfam" id="PF12796">
    <property type="entry name" value="Ank_2"/>
    <property type="match status" value="3"/>
</dbReference>
<dbReference type="SMART" id="SM00969">
    <property type="entry name" value="SOCS_box"/>
    <property type="match status" value="1"/>
</dbReference>
<organism evidence="5 6">
    <name type="scientific">Paralvinella palmiformis</name>
    <dbReference type="NCBI Taxonomy" id="53620"/>
    <lineage>
        <taxon>Eukaryota</taxon>
        <taxon>Metazoa</taxon>
        <taxon>Spiralia</taxon>
        <taxon>Lophotrochozoa</taxon>
        <taxon>Annelida</taxon>
        <taxon>Polychaeta</taxon>
        <taxon>Sedentaria</taxon>
        <taxon>Canalipalpata</taxon>
        <taxon>Terebellida</taxon>
        <taxon>Terebelliformia</taxon>
        <taxon>Alvinellidae</taxon>
        <taxon>Paralvinella</taxon>
    </lineage>
</organism>
<accession>A0AAD9J5C7</accession>
<dbReference type="InterPro" id="IPR001496">
    <property type="entry name" value="SOCS_box"/>
</dbReference>
<dbReference type="PANTHER" id="PTHR23206">
    <property type="entry name" value="MASK PROTEIN"/>
    <property type="match status" value="1"/>
</dbReference>
<feature type="repeat" description="ANK" evidence="3">
    <location>
        <begin position="60"/>
        <end position="92"/>
    </location>
</feature>
<feature type="repeat" description="ANK" evidence="3">
    <location>
        <begin position="327"/>
        <end position="359"/>
    </location>
</feature>
<dbReference type="PROSITE" id="PS50297">
    <property type="entry name" value="ANK_REP_REGION"/>
    <property type="match status" value="5"/>
</dbReference>
<dbReference type="AlphaFoldDB" id="A0AAD9J5C7"/>
<keyword evidence="1" id="KW-0677">Repeat</keyword>
<evidence type="ECO:0000259" key="4">
    <source>
        <dbReference type="PROSITE" id="PS50225"/>
    </source>
</evidence>
<comment type="caution">
    <text evidence="5">The sequence shown here is derived from an EMBL/GenBank/DDBJ whole genome shotgun (WGS) entry which is preliminary data.</text>
</comment>
<feature type="repeat" description="ANK" evidence="3">
    <location>
        <begin position="267"/>
        <end position="294"/>
    </location>
</feature>
<proteinExistence type="predicted"/>
<feature type="domain" description="SOCS box" evidence="4">
    <location>
        <begin position="435"/>
        <end position="477"/>
    </location>
</feature>
<feature type="repeat" description="ANK" evidence="3">
    <location>
        <begin position="198"/>
        <end position="230"/>
    </location>
</feature>
<dbReference type="SUPFAM" id="SSF48403">
    <property type="entry name" value="Ankyrin repeat"/>
    <property type="match status" value="1"/>
</dbReference>
<keyword evidence="6" id="KW-1185">Reference proteome</keyword>
<gene>
    <name evidence="5" type="ORF">LSH36_628g03062</name>
</gene>
<sequence>MDLHQDIYGHGSIELGDDGMPNIIDDIAERLFEAVRKNDLETAVHVIQDGHVDVNQMTSTSVTPLYIAMDNQNVAMVRMLIENNADVDLASYCHLYCTYEKPIVTAARIQNREIIEMILNTGCLMEGSKSYCEGKTALQWAASHGNISLAELLLAHGADINWIGMYFHTAVHYAAIADKPAMVHWLLDRGAEININGDGRTPLHIAAVRGNEQIVRSLVEHSARLDTRDNFHFTPISLACLRGHLAIVRYLMDARPPGVAYDLPECLRKASESGHVSVVRYLLEQGADVNVANPAGETALGLAAKGQCQTTVVLLTNGANVNVVDHRGYSPLQQALIRDQREISALLIRHGAALRTHTASVESPLHIAFTMSNPILVKYILQAGCHMSNERWFTPAVVEQKIRELDFQVPALIRFRPESGVSMRVWRWIRETFGRTRSLTQIARIAIREQLVLATGGASIIPNIERLPLPPSLVSYLSFSDIFSE</sequence>
<dbReference type="EMBL" id="JAODUP010000628">
    <property type="protein sequence ID" value="KAK2146160.1"/>
    <property type="molecule type" value="Genomic_DNA"/>
</dbReference>
<name>A0AAD9J5C7_9ANNE</name>
<dbReference type="PRINTS" id="PR01415">
    <property type="entry name" value="ANKYRIN"/>
</dbReference>
<dbReference type="PANTHER" id="PTHR23206:SF8">
    <property type="entry name" value="ANKYRIN REPEAT AND KH DOMAIN-CONTAINING 1"/>
    <property type="match status" value="1"/>
</dbReference>
<dbReference type="Pfam" id="PF07525">
    <property type="entry name" value="SOCS_box"/>
    <property type="match status" value="1"/>
</dbReference>
<dbReference type="Pfam" id="PF00023">
    <property type="entry name" value="Ank"/>
    <property type="match status" value="1"/>
</dbReference>
<dbReference type="PROSITE" id="PS50225">
    <property type="entry name" value="SOCS"/>
    <property type="match status" value="1"/>
</dbReference>
<dbReference type="PROSITE" id="PS50088">
    <property type="entry name" value="ANK_REPEAT"/>
    <property type="match status" value="6"/>
</dbReference>
<dbReference type="InterPro" id="IPR051631">
    <property type="entry name" value="Ankyrin-KH/SAM_domain"/>
</dbReference>
<protein>
    <recommendedName>
        <fullName evidence="4">SOCS box domain-containing protein</fullName>
    </recommendedName>
</protein>
<keyword evidence="2 3" id="KW-0040">ANK repeat</keyword>